<dbReference type="EMBL" id="CP073100">
    <property type="protein sequence ID" value="QUE49469.1"/>
    <property type="molecule type" value="Genomic_DNA"/>
</dbReference>
<keyword evidence="3" id="KW-1185">Reference proteome</keyword>
<evidence type="ECO:0000313" key="2">
    <source>
        <dbReference type="EMBL" id="QUE49469.1"/>
    </source>
</evidence>
<proteinExistence type="predicted"/>
<evidence type="ECO:0000256" key="1">
    <source>
        <dbReference type="SAM" id="MobiDB-lite"/>
    </source>
</evidence>
<accession>A0A975IXV4</accession>
<dbReference type="RefSeq" id="WP_211629558.1">
    <property type="nucleotide sequence ID" value="NZ_CP073100.1"/>
</dbReference>
<gene>
    <name evidence="2" type="ORF">KBB96_11355</name>
</gene>
<protein>
    <submittedName>
        <fullName evidence="2">Uncharacterized protein</fullName>
    </submittedName>
</protein>
<feature type="region of interest" description="Disordered" evidence="1">
    <location>
        <begin position="1"/>
        <end position="22"/>
    </location>
</feature>
<sequence length="69" mass="7549">MATKKRGPVAKAGPRFLGNSTGGLPRLLRPSISPRILKHDEHHLGFTDFVRKVSGLPERAVAFLGFKVN</sequence>
<reference evidence="2" key="1">
    <citation type="submission" date="2021-04" db="EMBL/GenBank/DDBJ databases">
        <title>Luteolibacter sp. 32A isolated from the skin of an Anderson's salamander (Ambystoma andersonii).</title>
        <authorList>
            <person name="Spergser J."/>
            <person name="Busse H.-J."/>
        </authorList>
    </citation>
    <scope>NUCLEOTIDE SEQUENCE</scope>
    <source>
        <strain evidence="2">32A</strain>
    </source>
</reference>
<dbReference type="Proteomes" id="UP000676169">
    <property type="component" value="Chromosome"/>
</dbReference>
<organism evidence="2 3">
    <name type="scientific">Luteolibacter ambystomatis</name>
    <dbReference type="NCBI Taxonomy" id="2824561"/>
    <lineage>
        <taxon>Bacteria</taxon>
        <taxon>Pseudomonadati</taxon>
        <taxon>Verrucomicrobiota</taxon>
        <taxon>Verrucomicrobiia</taxon>
        <taxon>Verrucomicrobiales</taxon>
        <taxon>Verrucomicrobiaceae</taxon>
        <taxon>Luteolibacter</taxon>
    </lineage>
</organism>
<name>A0A975IXV4_9BACT</name>
<dbReference type="AlphaFoldDB" id="A0A975IXV4"/>
<dbReference type="KEGG" id="lamb:KBB96_11355"/>
<evidence type="ECO:0000313" key="3">
    <source>
        <dbReference type="Proteomes" id="UP000676169"/>
    </source>
</evidence>